<organism evidence="2">
    <name type="scientific">Burkholderia stagnalis</name>
    <dbReference type="NCBI Taxonomy" id="1503054"/>
    <lineage>
        <taxon>Bacteria</taxon>
        <taxon>Pseudomonadati</taxon>
        <taxon>Pseudomonadota</taxon>
        <taxon>Betaproteobacteria</taxon>
        <taxon>Burkholderiales</taxon>
        <taxon>Burkholderiaceae</taxon>
        <taxon>Burkholderia</taxon>
        <taxon>Burkholderia cepacia complex</taxon>
    </lineage>
</organism>
<proteinExistence type="predicted"/>
<dbReference type="EMBL" id="LPHB01000025">
    <property type="protein sequence ID" value="KWA66088.1"/>
    <property type="molecule type" value="Genomic_DNA"/>
</dbReference>
<dbReference type="AlphaFoldDB" id="A0A107AM68"/>
<feature type="region of interest" description="Disordered" evidence="1">
    <location>
        <begin position="106"/>
        <end position="162"/>
    </location>
</feature>
<feature type="compositionally biased region" description="Polar residues" evidence="1">
    <location>
        <begin position="137"/>
        <end position="149"/>
    </location>
</feature>
<protein>
    <submittedName>
        <fullName evidence="2">Uncharacterized protein</fullName>
    </submittedName>
</protein>
<gene>
    <name evidence="2" type="ORF">WT44_07605</name>
</gene>
<evidence type="ECO:0000256" key="1">
    <source>
        <dbReference type="SAM" id="MobiDB-lite"/>
    </source>
</evidence>
<dbReference type="Proteomes" id="UP000068603">
    <property type="component" value="Unassembled WGS sequence"/>
</dbReference>
<evidence type="ECO:0000313" key="2">
    <source>
        <dbReference type="EMBL" id="KWA66088.1"/>
    </source>
</evidence>
<comment type="caution">
    <text evidence="2">The sequence shown here is derived from an EMBL/GenBank/DDBJ whole genome shotgun (WGS) entry which is preliminary data.</text>
</comment>
<dbReference type="RefSeq" id="WP_060149787.1">
    <property type="nucleotide sequence ID" value="NZ_LPGD01000073.1"/>
</dbReference>
<sequence length="389" mass="42201">MRVSDVLRRIGRPISYYPGLAHILGSVNAAVLFCQLFYWQDKTTHELGVHKTSDELRKETGLSYEEQRTARRLLKKAGVLVETEKRLEHKIYFKIDEDALERIIETPAEQSPSDPKSAEAGSPNSRNGESPFRETGNLESGKSGNSSPPTGQPPDGGAGDAQSVYTGIDYCIDYKQQQRAGARDRAVDNTTAGALLLPDGENGDKQNRTGGGHDASTDAPSADERAALELLRALEAARGAGVGITAARDLSHVRGWLASGATLADLSAAYRRAVAARERDKDQRPVNAGFLARFVDEVRAPAGQATTSAVSGEWWESASGIAGQGDRVGVQQREKEPTPDFLVRVAKASGRGPWIDHVLREGRKGNEQRYQQIVNFFGDALLPVDFYAS</sequence>
<feature type="region of interest" description="Disordered" evidence="1">
    <location>
        <begin position="193"/>
        <end position="220"/>
    </location>
</feature>
<evidence type="ECO:0000313" key="3">
    <source>
        <dbReference type="Proteomes" id="UP000068603"/>
    </source>
</evidence>
<name>A0A107AM68_9BURK</name>
<reference evidence="2 3" key="1">
    <citation type="submission" date="2015-11" db="EMBL/GenBank/DDBJ databases">
        <title>Expanding the genomic diversity of Burkholderia species for the development of highly accurate diagnostics.</title>
        <authorList>
            <person name="Sahl J."/>
            <person name="Keim P."/>
            <person name="Wagner D."/>
        </authorList>
    </citation>
    <scope>NUCLEOTIDE SEQUENCE [LARGE SCALE GENOMIC DNA]</scope>
    <source>
        <strain evidence="2 3">MSMB1960WGS</strain>
    </source>
</reference>
<accession>A0A107AM68</accession>